<keyword evidence="2" id="KW-1185">Reference proteome</keyword>
<evidence type="ECO:0000313" key="2">
    <source>
        <dbReference type="Proteomes" id="UP001596060"/>
    </source>
</evidence>
<sequence>MPFKRTSDKPLYLALTRDEISDLRRGFGLRSTVAKVDTYTGRAHVLRGHYSAAAAAAAHASPEEAVFHVRIRPQAIENLDHVAIDDAGQLLLVASEPFALNLYEFEVHVPNVQTQAWDWLAVRYYGLAAADFNDLVIARAHNRGTSTAKPVSLSRAQWFAMMRRTGQLRTPHAPPEHHKRTTHG</sequence>
<reference evidence="2" key="1">
    <citation type="journal article" date="2019" name="Int. J. Syst. Evol. Microbiol.">
        <title>The Global Catalogue of Microorganisms (GCM) 10K type strain sequencing project: providing services to taxonomists for standard genome sequencing and annotation.</title>
        <authorList>
            <consortium name="The Broad Institute Genomics Platform"/>
            <consortium name="The Broad Institute Genome Sequencing Center for Infectious Disease"/>
            <person name="Wu L."/>
            <person name="Ma J."/>
        </authorList>
    </citation>
    <scope>NUCLEOTIDE SEQUENCE [LARGE SCALE GENOMIC DNA]</scope>
    <source>
        <strain evidence="2">CCUG 43117</strain>
    </source>
</reference>
<protein>
    <submittedName>
        <fullName evidence="1">Uncharacterized protein</fullName>
    </submittedName>
</protein>
<dbReference type="EMBL" id="JBHSLU010000017">
    <property type="protein sequence ID" value="MFC5505514.1"/>
    <property type="molecule type" value="Genomic_DNA"/>
</dbReference>
<gene>
    <name evidence="1" type="ORF">ACFPN9_09615</name>
</gene>
<dbReference type="Proteomes" id="UP001596060">
    <property type="component" value="Unassembled WGS sequence"/>
</dbReference>
<proteinExistence type="predicted"/>
<evidence type="ECO:0000313" key="1">
    <source>
        <dbReference type="EMBL" id="MFC5505514.1"/>
    </source>
</evidence>
<comment type="caution">
    <text evidence="1">The sequence shown here is derived from an EMBL/GenBank/DDBJ whole genome shotgun (WGS) entry which is preliminary data.</text>
</comment>
<name>A0ABW0NYJ2_9HYPH</name>
<organism evidence="1 2">
    <name type="scientific">Bosea massiliensis</name>
    <dbReference type="NCBI Taxonomy" id="151419"/>
    <lineage>
        <taxon>Bacteria</taxon>
        <taxon>Pseudomonadati</taxon>
        <taxon>Pseudomonadota</taxon>
        <taxon>Alphaproteobacteria</taxon>
        <taxon>Hyphomicrobiales</taxon>
        <taxon>Boseaceae</taxon>
        <taxon>Bosea</taxon>
    </lineage>
</organism>
<accession>A0ABW0NYJ2</accession>
<dbReference type="RefSeq" id="WP_068078853.1">
    <property type="nucleotide sequence ID" value="NZ_JBHSLU010000017.1"/>
</dbReference>